<dbReference type="GO" id="GO:0030246">
    <property type="term" value="F:carbohydrate binding"/>
    <property type="evidence" value="ECO:0007669"/>
    <property type="project" value="InterPro"/>
</dbReference>
<comment type="caution">
    <text evidence="4">The sequence shown here is derived from an EMBL/GenBank/DDBJ whole genome shotgun (WGS) entry which is preliminary data.</text>
</comment>
<feature type="compositionally biased region" description="Basic residues" evidence="1">
    <location>
        <begin position="113"/>
        <end position="124"/>
    </location>
</feature>
<dbReference type="Pfam" id="PF06452">
    <property type="entry name" value="CBM9_1"/>
    <property type="match status" value="1"/>
</dbReference>
<dbReference type="EMBL" id="VBOY01000107">
    <property type="protein sequence ID" value="TMQ63520.1"/>
    <property type="molecule type" value="Genomic_DNA"/>
</dbReference>
<dbReference type="GO" id="GO:0004553">
    <property type="term" value="F:hydrolase activity, hydrolyzing O-glycosyl compounds"/>
    <property type="evidence" value="ECO:0007669"/>
    <property type="project" value="InterPro"/>
</dbReference>
<feature type="region of interest" description="Disordered" evidence="1">
    <location>
        <begin position="1"/>
        <end position="45"/>
    </location>
</feature>
<dbReference type="Gene3D" id="2.60.40.1190">
    <property type="match status" value="1"/>
</dbReference>
<gene>
    <name evidence="4" type="ORF">E6K78_10500</name>
</gene>
<dbReference type="AlphaFoldDB" id="A0A538TIS4"/>
<proteinExistence type="predicted"/>
<dbReference type="CDD" id="cd09618">
    <property type="entry name" value="CBM9_like_2"/>
    <property type="match status" value="1"/>
</dbReference>
<feature type="domain" description="DUF5916" evidence="3">
    <location>
        <begin position="418"/>
        <end position="480"/>
    </location>
</feature>
<feature type="domain" description="Carbohydrate-binding" evidence="2">
    <location>
        <begin position="199"/>
        <end position="356"/>
    </location>
</feature>
<reference evidence="4 5" key="1">
    <citation type="journal article" date="2019" name="Nat. Microbiol.">
        <title>Mediterranean grassland soil C-N compound turnover is dependent on rainfall and depth, and is mediated by genomically divergent microorganisms.</title>
        <authorList>
            <person name="Diamond S."/>
            <person name="Andeer P.F."/>
            <person name="Li Z."/>
            <person name="Crits-Christoph A."/>
            <person name="Burstein D."/>
            <person name="Anantharaman K."/>
            <person name="Lane K.R."/>
            <person name="Thomas B.C."/>
            <person name="Pan C."/>
            <person name="Northen T.R."/>
            <person name="Banfield J.F."/>
        </authorList>
    </citation>
    <scope>NUCLEOTIDE SEQUENCE [LARGE SCALE GENOMIC DNA]</scope>
    <source>
        <strain evidence="4">WS_8</strain>
    </source>
</reference>
<accession>A0A538TIS4</accession>
<organism evidence="4 5">
    <name type="scientific">Eiseniibacteriota bacterium</name>
    <dbReference type="NCBI Taxonomy" id="2212470"/>
    <lineage>
        <taxon>Bacteria</taxon>
        <taxon>Candidatus Eiseniibacteriota</taxon>
    </lineage>
</organism>
<evidence type="ECO:0000313" key="4">
    <source>
        <dbReference type="EMBL" id="TMQ63520.1"/>
    </source>
</evidence>
<dbReference type="Pfam" id="PF19313">
    <property type="entry name" value="DUF5916"/>
    <property type="match status" value="1"/>
</dbReference>
<feature type="region of interest" description="Disordered" evidence="1">
    <location>
        <begin position="59"/>
        <end position="143"/>
    </location>
</feature>
<evidence type="ECO:0000259" key="3">
    <source>
        <dbReference type="Pfam" id="PF19313"/>
    </source>
</evidence>
<dbReference type="Proteomes" id="UP000316609">
    <property type="component" value="Unassembled WGS sequence"/>
</dbReference>
<protein>
    <submittedName>
        <fullName evidence="4">Uncharacterized protein</fullName>
    </submittedName>
</protein>
<evidence type="ECO:0000259" key="2">
    <source>
        <dbReference type="Pfam" id="PF06452"/>
    </source>
</evidence>
<dbReference type="SUPFAM" id="SSF49344">
    <property type="entry name" value="CBD9-like"/>
    <property type="match status" value="1"/>
</dbReference>
<dbReference type="GO" id="GO:0016052">
    <property type="term" value="P:carbohydrate catabolic process"/>
    <property type="evidence" value="ECO:0007669"/>
    <property type="project" value="InterPro"/>
</dbReference>
<name>A0A538TIS4_UNCEI</name>
<dbReference type="InterPro" id="IPR010502">
    <property type="entry name" value="Carb-bd_dom_fam9"/>
</dbReference>
<evidence type="ECO:0000256" key="1">
    <source>
        <dbReference type="SAM" id="MobiDB-lite"/>
    </source>
</evidence>
<feature type="non-terminal residue" evidence="4">
    <location>
        <position position="497"/>
    </location>
</feature>
<sequence>MDLGTRGTPGPLPASAGRAPSGRHPVHRRPFTQSHGGQQRDGERRHVRVHAICRGSLRLGSVAPGNRPRRVRRPVQPPLEGPAGGLALGHHAHLPVLARGRGPSGGRDPGSRSPRKGAGRRRGRRTAEASVISDSGRRPPGQDAVSHFRIAVALALSALGPAAGAVAGQAPGTPEQPWQVDAPVVEKTPVLDGILAPGEWDGAAGFELGYQIDPGDNSPPSERTEVFVMRTSEFLYVAFHAHDRDPAAVRARVARRDDLFEDDYVGLYLDTYNDRQRAYALFFNPLGVQADGIYSETAAGLASRRYEDSVDLSWDGIFDSQGSVVEDGYVVEAAIPFKTLRFASGEGQVWGLHVQRWIARRAERDAWTPVRRDVSGLLVQMGSLGGLEDLFTGPTLDLIPTVTLSRSGERLEADGLHYMNRLDAGLTANWALAPHLVLSAAVNPDFSQVESDVPQIVVNQRFPLFYPEKRPFFLEGAEVFLPAQPSGAAIVMVDTRT</sequence>
<evidence type="ECO:0000313" key="5">
    <source>
        <dbReference type="Proteomes" id="UP000316609"/>
    </source>
</evidence>
<dbReference type="InterPro" id="IPR045670">
    <property type="entry name" value="DUF5916"/>
</dbReference>